<feature type="transmembrane region" description="Helical" evidence="1">
    <location>
        <begin position="20"/>
        <end position="41"/>
    </location>
</feature>
<proteinExistence type="predicted"/>
<protein>
    <submittedName>
        <fullName evidence="3">Uncharacterized protein</fullName>
    </submittedName>
</protein>
<evidence type="ECO:0000313" key="2">
    <source>
        <dbReference type="Proteomes" id="UP000095283"/>
    </source>
</evidence>
<reference evidence="3" key="1">
    <citation type="submission" date="2016-11" db="UniProtKB">
        <authorList>
            <consortium name="WormBaseParasite"/>
        </authorList>
    </citation>
    <scope>IDENTIFICATION</scope>
</reference>
<keyword evidence="1" id="KW-0472">Membrane</keyword>
<keyword evidence="2" id="KW-1185">Reference proteome</keyword>
<dbReference type="AlphaFoldDB" id="A0A1I7WZ35"/>
<evidence type="ECO:0000256" key="1">
    <source>
        <dbReference type="SAM" id="Phobius"/>
    </source>
</evidence>
<dbReference type="Proteomes" id="UP000095283">
    <property type="component" value="Unplaced"/>
</dbReference>
<keyword evidence="1" id="KW-1133">Transmembrane helix</keyword>
<name>A0A1I7WZ35_HETBA</name>
<dbReference type="WBParaSite" id="Hba_10434">
    <property type="protein sequence ID" value="Hba_10434"/>
    <property type="gene ID" value="Hba_10434"/>
</dbReference>
<accession>A0A1I7WZ35</accession>
<sequence>MIIKKFLTNLLYPFMHLMPSTSSIFLIILTLYSVSLGCFYIST</sequence>
<keyword evidence="1" id="KW-0812">Transmembrane</keyword>
<evidence type="ECO:0000313" key="3">
    <source>
        <dbReference type="WBParaSite" id="Hba_10434"/>
    </source>
</evidence>
<organism evidence="2 3">
    <name type="scientific">Heterorhabditis bacteriophora</name>
    <name type="common">Entomopathogenic nematode worm</name>
    <dbReference type="NCBI Taxonomy" id="37862"/>
    <lineage>
        <taxon>Eukaryota</taxon>
        <taxon>Metazoa</taxon>
        <taxon>Ecdysozoa</taxon>
        <taxon>Nematoda</taxon>
        <taxon>Chromadorea</taxon>
        <taxon>Rhabditida</taxon>
        <taxon>Rhabditina</taxon>
        <taxon>Rhabditomorpha</taxon>
        <taxon>Strongyloidea</taxon>
        <taxon>Heterorhabditidae</taxon>
        <taxon>Heterorhabditis</taxon>
    </lineage>
</organism>